<proteinExistence type="predicted"/>
<reference evidence="1" key="1">
    <citation type="submission" date="2022-10" db="EMBL/GenBank/DDBJ databases">
        <title>Comparative genomic analysis of Cohnella hashimotonis sp. nov., isolated from the International Space Station.</title>
        <authorList>
            <person name="Simpson A."/>
            <person name="Venkateswaran K."/>
        </authorList>
    </citation>
    <scope>NUCLEOTIDE SEQUENCE</scope>
    <source>
        <strain evidence="1">DSM 28161</strain>
    </source>
</reference>
<dbReference type="EMBL" id="JAPDIA010000009">
    <property type="protein sequence ID" value="MDG0814203.1"/>
    <property type="molecule type" value="Genomic_DNA"/>
</dbReference>
<sequence>MLSEGGGELYVSDGRDAPATAVEWQEGGWHTVSAELARGDVSGAAGRIVIEAADRPVGVAWMALLS</sequence>
<dbReference type="Proteomes" id="UP001153404">
    <property type="component" value="Unassembled WGS sequence"/>
</dbReference>
<keyword evidence="2" id="KW-1185">Reference proteome</keyword>
<gene>
    <name evidence="1" type="ORF">OMP40_36685</name>
</gene>
<evidence type="ECO:0000313" key="2">
    <source>
        <dbReference type="Proteomes" id="UP001153404"/>
    </source>
</evidence>
<name>A0A9X4L0C2_9BACL</name>
<organism evidence="1 2">
    <name type="scientific">Cohnella rhizosphaerae</name>
    <dbReference type="NCBI Taxonomy" id="1457232"/>
    <lineage>
        <taxon>Bacteria</taxon>
        <taxon>Bacillati</taxon>
        <taxon>Bacillota</taxon>
        <taxon>Bacilli</taxon>
        <taxon>Bacillales</taxon>
        <taxon>Paenibacillaceae</taxon>
        <taxon>Cohnella</taxon>
    </lineage>
</organism>
<accession>A0A9X4L0C2</accession>
<protein>
    <submittedName>
        <fullName evidence="1">Uncharacterized protein</fullName>
    </submittedName>
</protein>
<dbReference type="AlphaFoldDB" id="A0A9X4L0C2"/>
<comment type="caution">
    <text evidence="1">The sequence shown here is derived from an EMBL/GenBank/DDBJ whole genome shotgun (WGS) entry which is preliminary data.</text>
</comment>
<evidence type="ECO:0000313" key="1">
    <source>
        <dbReference type="EMBL" id="MDG0814203.1"/>
    </source>
</evidence>
<dbReference type="RefSeq" id="WP_277538936.1">
    <property type="nucleotide sequence ID" value="NZ_JAPDIA010000009.1"/>
</dbReference>